<dbReference type="InterPro" id="IPR020751">
    <property type="entry name" value="aa-tRNA-synth_I_codon-bd_sub2"/>
</dbReference>
<dbReference type="InterPro" id="IPR020058">
    <property type="entry name" value="Glu/Gln-tRNA-synth_Ib_cat-dom"/>
</dbReference>
<dbReference type="Gene3D" id="1.10.10.350">
    <property type="match status" value="1"/>
</dbReference>
<dbReference type="Pfam" id="PF00749">
    <property type="entry name" value="tRNA-synt_1c"/>
    <property type="match status" value="1"/>
</dbReference>
<evidence type="ECO:0000259" key="12">
    <source>
        <dbReference type="Pfam" id="PF19269"/>
    </source>
</evidence>
<accession>A0A075WS51</accession>
<evidence type="ECO:0000256" key="2">
    <source>
        <dbReference type="ARBA" id="ARBA00007894"/>
    </source>
</evidence>
<dbReference type="InterPro" id="IPR045462">
    <property type="entry name" value="aa-tRNA-synth_I_cd-bd"/>
</dbReference>
<evidence type="ECO:0000256" key="10">
    <source>
        <dbReference type="HAMAP-Rule" id="MF_00022"/>
    </source>
</evidence>
<feature type="domain" description="Glutamyl/glutaminyl-tRNA synthetase class Ib catalytic" evidence="11">
    <location>
        <begin position="3"/>
        <end position="302"/>
    </location>
</feature>
<dbReference type="GO" id="GO:0006424">
    <property type="term" value="P:glutamyl-tRNA aminoacylation"/>
    <property type="evidence" value="ECO:0007669"/>
    <property type="project" value="UniProtKB-UniRule"/>
</dbReference>
<feature type="domain" description="Aminoacyl-tRNA synthetase class I anticodon-binding" evidence="12">
    <location>
        <begin position="318"/>
        <end position="460"/>
    </location>
</feature>
<dbReference type="AlphaFoldDB" id="A0A075WS51"/>
<dbReference type="GO" id="GO:0004818">
    <property type="term" value="F:glutamate-tRNA ligase activity"/>
    <property type="evidence" value="ECO:0007669"/>
    <property type="project" value="UniProtKB-UniRule"/>
</dbReference>
<name>A0A075WS51_9BACT</name>
<dbReference type="PRINTS" id="PR00987">
    <property type="entry name" value="TRNASYNTHGLU"/>
</dbReference>
<dbReference type="InterPro" id="IPR008925">
    <property type="entry name" value="aa_tRNA-synth_I_cd-bd_sf"/>
</dbReference>
<evidence type="ECO:0000256" key="9">
    <source>
        <dbReference type="ARBA" id="ARBA00023146"/>
    </source>
</evidence>
<dbReference type="Pfam" id="PF19269">
    <property type="entry name" value="Anticodon_2"/>
    <property type="match status" value="1"/>
</dbReference>
<evidence type="ECO:0000256" key="7">
    <source>
        <dbReference type="ARBA" id="ARBA00022840"/>
    </source>
</evidence>
<dbReference type="InterPro" id="IPR014729">
    <property type="entry name" value="Rossmann-like_a/b/a_fold"/>
</dbReference>
<protein>
    <recommendedName>
        <fullName evidence="10">Glutamate--tRNA ligase</fullName>
        <ecNumber evidence="10">6.1.1.17</ecNumber>
    </recommendedName>
    <alternativeName>
        <fullName evidence="10">Glutamyl-tRNA synthetase</fullName>
        <shortName evidence="10">GluRS</shortName>
    </alternativeName>
</protein>
<evidence type="ECO:0000256" key="6">
    <source>
        <dbReference type="ARBA" id="ARBA00022741"/>
    </source>
</evidence>
<keyword evidence="4 10" id="KW-0963">Cytoplasm</keyword>
<dbReference type="InterPro" id="IPR049940">
    <property type="entry name" value="GluQ/Sye"/>
</dbReference>
<dbReference type="InterPro" id="IPR000924">
    <property type="entry name" value="Glu/Gln-tRNA-synth"/>
</dbReference>
<dbReference type="KEGG" id="tcm:HL41_03130"/>
<comment type="similarity">
    <text evidence="2 10">Belongs to the class-I aminoacyl-tRNA synthetase family. Glutamate--tRNA ligase type 1 subfamily.</text>
</comment>
<keyword evidence="6 10" id="KW-0547">Nucleotide-binding</keyword>
<evidence type="ECO:0000313" key="13">
    <source>
        <dbReference type="EMBL" id="AIH03860.1"/>
    </source>
</evidence>
<dbReference type="InterPro" id="IPR033910">
    <property type="entry name" value="GluRS_core"/>
</dbReference>
<dbReference type="Gene3D" id="1.10.8.70">
    <property type="entry name" value="Glutamate-tRNA synthetase, class I, anticodon-binding domain 1"/>
    <property type="match status" value="1"/>
</dbReference>
<proteinExistence type="inferred from homology"/>
<dbReference type="SUPFAM" id="SSF52374">
    <property type="entry name" value="Nucleotidylyl transferase"/>
    <property type="match status" value="1"/>
</dbReference>
<dbReference type="EMBL" id="CP008796">
    <property type="protein sequence ID" value="AIH03860.1"/>
    <property type="molecule type" value="Genomic_DNA"/>
</dbReference>
<keyword evidence="7 10" id="KW-0067">ATP-binding</keyword>
<dbReference type="Proteomes" id="UP000028481">
    <property type="component" value="Chromosome"/>
</dbReference>
<dbReference type="RefSeq" id="WP_038061867.1">
    <property type="nucleotide sequence ID" value="NZ_CP008796.1"/>
</dbReference>
<gene>
    <name evidence="10" type="primary">gltX</name>
    <name evidence="13" type="ORF">HL41_03130</name>
</gene>
<dbReference type="STRING" id="289377.HL41_03130"/>
<comment type="subcellular location">
    <subcellularLocation>
        <location evidence="1 10">Cytoplasm</location>
    </subcellularLocation>
</comment>
<dbReference type="SUPFAM" id="SSF48163">
    <property type="entry name" value="An anticodon-binding domain of class I aminoacyl-tRNA synthetases"/>
    <property type="match status" value="1"/>
</dbReference>
<comment type="function">
    <text evidence="10">Catalyzes the attachment of glutamate to tRNA(Glu) in a two-step reaction: glutamate is first activated by ATP to form Glu-AMP and then transferred to the acceptor end of tRNA(Glu).</text>
</comment>
<evidence type="ECO:0000256" key="5">
    <source>
        <dbReference type="ARBA" id="ARBA00022598"/>
    </source>
</evidence>
<organism evidence="13 14">
    <name type="scientific">Thermodesulfobacterium commune DSM 2178</name>
    <dbReference type="NCBI Taxonomy" id="289377"/>
    <lineage>
        <taxon>Bacteria</taxon>
        <taxon>Pseudomonadati</taxon>
        <taxon>Thermodesulfobacteriota</taxon>
        <taxon>Thermodesulfobacteria</taxon>
        <taxon>Thermodesulfobacteriales</taxon>
        <taxon>Thermodesulfobacteriaceae</taxon>
        <taxon>Thermodesulfobacterium</taxon>
    </lineage>
</organism>
<feature type="binding site" evidence="10">
    <location>
        <position position="239"/>
    </location>
    <ligand>
        <name>ATP</name>
        <dbReference type="ChEBI" id="CHEBI:30616"/>
    </ligand>
</feature>
<comment type="subunit">
    <text evidence="3 10">Monomer.</text>
</comment>
<dbReference type="PANTHER" id="PTHR43311:SF2">
    <property type="entry name" value="GLUTAMATE--TRNA LIGASE, MITOCHONDRIAL-RELATED"/>
    <property type="match status" value="1"/>
</dbReference>
<dbReference type="GO" id="GO:0005829">
    <property type="term" value="C:cytosol"/>
    <property type="evidence" value="ECO:0007669"/>
    <property type="project" value="TreeGrafter"/>
</dbReference>
<keyword evidence="8 10" id="KW-0648">Protein biosynthesis</keyword>
<comment type="catalytic activity">
    <reaction evidence="10">
        <text>tRNA(Glu) + L-glutamate + ATP = L-glutamyl-tRNA(Glu) + AMP + diphosphate</text>
        <dbReference type="Rhea" id="RHEA:23540"/>
        <dbReference type="Rhea" id="RHEA-COMP:9663"/>
        <dbReference type="Rhea" id="RHEA-COMP:9680"/>
        <dbReference type="ChEBI" id="CHEBI:29985"/>
        <dbReference type="ChEBI" id="CHEBI:30616"/>
        <dbReference type="ChEBI" id="CHEBI:33019"/>
        <dbReference type="ChEBI" id="CHEBI:78442"/>
        <dbReference type="ChEBI" id="CHEBI:78520"/>
        <dbReference type="ChEBI" id="CHEBI:456215"/>
        <dbReference type="EC" id="6.1.1.17"/>
    </reaction>
</comment>
<dbReference type="EC" id="6.1.1.17" evidence="10"/>
<dbReference type="eggNOG" id="COG0008">
    <property type="taxonomic scope" value="Bacteria"/>
</dbReference>
<dbReference type="InterPro" id="IPR020752">
    <property type="entry name" value="Glu-tRNA-synth_I_codon-bd_sub1"/>
</dbReference>
<evidence type="ECO:0000256" key="4">
    <source>
        <dbReference type="ARBA" id="ARBA00022490"/>
    </source>
</evidence>
<keyword evidence="9 10" id="KW-0030">Aminoacyl-tRNA synthetase</keyword>
<keyword evidence="14" id="KW-1185">Reference proteome</keyword>
<dbReference type="CDD" id="cd00808">
    <property type="entry name" value="GluRS_core"/>
    <property type="match status" value="1"/>
</dbReference>
<evidence type="ECO:0000256" key="3">
    <source>
        <dbReference type="ARBA" id="ARBA00011245"/>
    </source>
</evidence>
<feature type="short sequence motif" description="'KMSKS' region" evidence="10">
    <location>
        <begin position="236"/>
        <end position="240"/>
    </location>
</feature>
<dbReference type="Gene3D" id="3.40.50.620">
    <property type="entry name" value="HUPs"/>
    <property type="match status" value="1"/>
</dbReference>
<dbReference type="HOGENOM" id="CLU_015768_6_3_0"/>
<dbReference type="PROSITE" id="PS00178">
    <property type="entry name" value="AA_TRNA_LIGASE_I"/>
    <property type="match status" value="1"/>
</dbReference>
<evidence type="ECO:0000256" key="1">
    <source>
        <dbReference type="ARBA" id="ARBA00004496"/>
    </source>
</evidence>
<dbReference type="GO" id="GO:0005524">
    <property type="term" value="F:ATP binding"/>
    <property type="evidence" value="ECO:0007669"/>
    <property type="project" value="UniProtKB-UniRule"/>
</dbReference>
<dbReference type="NCBIfam" id="TIGR00464">
    <property type="entry name" value="gltX_bact"/>
    <property type="match status" value="1"/>
</dbReference>
<sequence length="468" mass="53810">MAEIVTRFPPSPTGHLHLGGARTALFNWLYARHHQGKFVLRLEDTDRERSKEEYVVSILEALKWLGLDWDEGPYFQSQRIGLYKQYAQRLFEEGKAYYCECPKEVLEEKKKKMLENGQKPKYDKTCRNKNLGPGEGRALRIKAPEFGEIVFEDLLRGKIVFPAEEVDDFVILRSDGTPTYQFAVVIDDITMGITHVIRGDDHISNTPKQLIIYEALGVEPPKFAHIPMVLGPDGTKLSKRHGAKSILEYKEAGFLPNALINYLARLGWGFGDQEYFTVEELIEKFDIKDVNLSPARFDPDKLLAVNAYWIKNSDNRFLLENLKPFLSKKYSLDQFSEEYLLEAIETVKTRGKTLVELAEMMDFYLIEEVIYDPNGAKKFLTPQIAPVLEKVCEDLKTLTLEDKVLEDYFRNLAETHGFKLKDIAQAIRIALTGKTVSPGLFEIIRVLGREKTIYRIKKALAYIFENSF</sequence>
<dbReference type="InterPro" id="IPR004527">
    <property type="entry name" value="Glu-tRNA-ligase_bac/mito"/>
</dbReference>
<dbReference type="PaxDb" id="289377-HL41_03130"/>
<dbReference type="InterPro" id="IPR001412">
    <property type="entry name" value="aa-tRNA-synth_I_CS"/>
</dbReference>
<feature type="short sequence motif" description="'HIGH' region" evidence="10">
    <location>
        <begin position="10"/>
        <end position="20"/>
    </location>
</feature>
<keyword evidence="5 10" id="KW-0436">Ligase</keyword>
<dbReference type="FunFam" id="3.40.50.620:FF:000007">
    <property type="entry name" value="Glutamate--tRNA ligase"/>
    <property type="match status" value="1"/>
</dbReference>
<evidence type="ECO:0000313" key="14">
    <source>
        <dbReference type="Proteomes" id="UP000028481"/>
    </source>
</evidence>
<dbReference type="OrthoDB" id="9807503at2"/>
<evidence type="ECO:0000259" key="11">
    <source>
        <dbReference type="Pfam" id="PF00749"/>
    </source>
</evidence>
<dbReference type="HAMAP" id="MF_00022">
    <property type="entry name" value="Glu_tRNA_synth_type1"/>
    <property type="match status" value="1"/>
</dbReference>
<reference evidence="13 14" key="1">
    <citation type="journal article" date="2015" name="Genome Announc.">
        <title>Genome Sequence of a Sulfate-Reducing Thermophilic Bacterium, Thermodesulfobacterium commune DSM 2178T (Phylum Thermodesulfobacteria).</title>
        <authorList>
            <person name="Bhatnagar S."/>
            <person name="Badger J.H."/>
            <person name="Madupu R."/>
            <person name="Khouri H.M."/>
            <person name="O'Connor E.M."/>
            <person name="Robb F.T."/>
            <person name="Ward N.L."/>
            <person name="Eisen J.A."/>
        </authorList>
    </citation>
    <scope>NUCLEOTIDE SEQUENCE [LARGE SCALE GENOMIC DNA]</scope>
    <source>
        <strain evidence="13 14">DSM 2178</strain>
    </source>
</reference>
<comment type="caution">
    <text evidence="10">Lacks conserved residue(s) required for the propagation of feature annotation.</text>
</comment>
<dbReference type="PANTHER" id="PTHR43311">
    <property type="entry name" value="GLUTAMATE--TRNA LIGASE"/>
    <property type="match status" value="1"/>
</dbReference>
<dbReference type="GO" id="GO:0008270">
    <property type="term" value="F:zinc ion binding"/>
    <property type="evidence" value="ECO:0007669"/>
    <property type="project" value="InterPro"/>
</dbReference>
<dbReference type="GO" id="GO:0000049">
    <property type="term" value="F:tRNA binding"/>
    <property type="evidence" value="ECO:0007669"/>
    <property type="project" value="InterPro"/>
</dbReference>
<evidence type="ECO:0000256" key="8">
    <source>
        <dbReference type="ARBA" id="ARBA00022917"/>
    </source>
</evidence>